<feature type="transmembrane region" description="Helical" evidence="9">
    <location>
        <begin position="109"/>
        <end position="130"/>
    </location>
</feature>
<dbReference type="FunFam" id="1.10.3470.10:FF:000001">
    <property type="entry name" value="Vitamin B12 ABC transporter permease BtuC"/>
    <property type="match status" value="1"/>
</dbReference>
<reference evidence="10 11" key="1">
    <citation type="submission" date="2018-10" db="EMBL/GenBank/DDBJ databases">
        <title>Isolation, diversity and antibacterial activity of antinobacteria from the wheat rhizosphere soil.</title>
        <authorList>
            <person name="Sun T."/>
        </authorList>
    </citation>
    <scope>NUCLEOTIDE SEQUENCE [LARGE SCALE GENOMIC DNA]</scope>
    <source>
        <strain evidence="10 11">SJ-23</strain>
    </source>
</reference>
<keyword evidence="3" id="KW-0813">Transport</keyword>
<evidence type="ECO:0000256" key="5">
    <source>
        <dbReference type="ARBA" id="ARBA00022692"/>
    </source>
</evidence>
<feature type="transmembrane region" description="Helical" evidence="9">
    <location>
        <begin position="26"/>
        <end position="46"/>
    </location>
</feature>
<accession>A0A3M7ZWI8</accession>
<dbReference type="Gene3D" id="1.10.3470.10">
    <property type="entry name" value="ABC transporter involved in vitamin B12 uptake, BtuC"/>
    <property type="match status" value="1"/>
</dbReference>
<keyword evidence="7 9" id="KW-0472">Membrane</keyword>
<evidence type="ECO:0000256" key="1">
    <source>
        <dbReference type="ARBA" id="ARBA00004651"/>
    </source>
</evidence>
<gene>
    <name evidence="10" type="ORF">EDM22_18805</name>
</gene>
<protein>
    <submittedName>
        <fullName evidence="10">Iron ABC transporter permease</fullName>
    </submittedName>
</protein>
<keyword evidence="6 9" id="KW-1133">Transmembrane helix</keyword>
<comment type="similarity">
    <text evidence="2">Belongs to the binding-protein-dependent transport system permease family. FecCD subfamily.</text>
</comment>
<evidence type="ECO:0000256" key="3">
    <source>
        <dbReference type="ARBA" id="ARBA00022448"/>
    </source>
</evidence>
<evidence type="ECO:0000256" key="9">
    <source>
        <dbReference type="SAM" id="Phobius"/>
    </source>
</evidence>
<dbReference type="Proteomes" id="UP000275048">
    <property type="component" value="Unassembled WGS sequence"/>
</dbReference>
<keyword evidence="5 9" id="KW-0812">Transmembrane</keyword>
<evidence type="ECO:0000256" key="6">
    <source>
        <dbReference type="ARBA" id="ARBA00022989"/>
    </source>
</evidence>
<evidence type="ECO:0000256" key="4">
    <source>
        <dbReference type="ARBA" id="ARBA00022475"/>
    </source>
</evidence>
<dbReference type="PANTHER" id="PTHR30472:SF1">
    <property type="entry name" value="FE(3+) DICITRATE TRANSPORT SYSTEM PERMEASE PROTEIN FECC-RELATED"/>
    <property type="match status" value="1"/>
</dbReference>
<name>A0A3M7ZWI8_9MICO</name>
<organism evidence="10 11">
    <name type="scientific">Agromyces tardus</name>
    <dbReference type="NCBI Taxonomy" id="2583849"/>
    <lineage>
        <taxon>Bacteria</taxon>
        <taxon>Bacillati</taxon>
        <taxon>Actinomycetota</taxon>
        <taxon>Actinomycetes</taxon>
        <taxon>Micrococcales</taxon>
        <taxon>Microbacteriaceae</taxon>
        <taxon>Agromyces</taxon>
    </lineage>
</organism>
<feature type="transmembrane region" description="Helical" evidence="9">
    <location>
        <begin position="136"/>
        <end position="154"/>
    </location>
</feature>
<evidence type="ECO:0000313" key="10">
    <source>
        <dbReference type="EMBL" id="RNB43348.1"/>
    </source>
</evidence>
<dbReference type="SUPFAM" id="SSF81345">
    <property type="entry name" value="ABC transporter involved in vitamin B12 uptake, BtuC"/>
    <property type="match status" value="1"/>
</dbReference>
<evidence type="ECO:0000256" key="7">
    <source>
        <dbReference type="ARBA" id="ARBA00023136"/>
    </source>
</evidence>
<dbReference type="GO" id="GO:0033214">
    <property type="term" value="P:siderophore-iron import into cell"/>
    <property type="evidence" value="ECO:0007669"/>
    <property type="project" value="TreeGrafter"/>
</dbReference>
<keyword evidence="4" id="KW-1003">Cell membrane</keyword>
<dbReference type="OrthoDB" id="9782305at2"/>
<dbReference type="InterPro" id="IPR000522">
    <property type="entry name" value="ABC_transptr_permease_BtuC"/>
</dbReference>
<feature type="transmembrane region" description="Helical" evidence="9">
    <location>
        <begin position="80"/>
        <end position="97"/>
    </location>
</feature>
<evidence type="ECO:0000256" key="2">
    <source>
        <dbReference type="ARBA" id="ARBA00007935"/>
    </source>
</evidence>
<feature type="transmembrane region" description="Helical" evidence="9">
    <location>
        <begin position="293"/>
        <end position="314"/>
    </location>
</feature>
<comment type="subcellular location">
    <subcellularLocation>
        <location evidence="1">Cell membrane</location>
        <topology evidence="1">Multi-pass membrane protein</topology>
    </subcellularLocation>
</comment>
<dbReference type="GO" id="GO:0022857">
    <property type="term" value="F:transmembrane transporter activity"/>
    <property type="evidence" value="ECO:0007669"/>
    <property type="project" value="InterPro"/>
</dbReference>
<feature type="transmembrane region" description="Helical" evidence="9">
    <location>
        <begin position="254"/>
        <end position="281"/>
    </location>
</feature>
<comment type="caution">
    <text evidence="10">The sequence shown here is derived from an EMBL/GenBank/DDBJ whole genome shotgun (WGS) entry which is preliminary data.</text>
</comment>
<proteinExistence type="inferred from homology"/>
<feature type="transmembrane region" description="Helical" evidence="9">
    <location>
        <begin position="166"/>
        <end position="186"/>
    </location>
</feature>
<dbReference type="AlphaFoldDB" id="A0A3M7ZWI8"/>
<dbReference type="EMBL" id="RHHB01000076">
    <property type="protein sequence ID" value="RNB43348.1"/>
    <property type="molecule type" value="Genomic_DNA"/>
</dbReference>
<feature type="region of interest" description="Disordered" evidence="8">
    <location>
        <begin position="1"/>
        <end position="21"/>
    </location>
</feature>
<dbReference type="Pfam" id="PF01032">
    <property type="entry name" value="FecCD"/>
    <property type="match status" value="1"/>
</dbReference>
<dbReference type="PANTHER" id="PTHR30472">
    <property type="entry name" value="FERRIC ENTEROBACTIN TRANSPORT SYSTEM PERMEASE PROTEIN"/>
    <property type="match status" value="1"/>
</dbReference>
<evidence type="ECO:0000313" key="11">
    <source>
        <dbReference type="Proteomes" id="UP000275048"/>
    </source>
</evidence>
<feature type="compositionally biased region" description="Pro residues" evidence="8">
    <location>
        <begin position="1"/>
        <end position="16"/>
    </location>
</feature>
<feature type="transmembrane region" description="Helical" evidence="9">
    <location>
        <begin position="326"/>
        <end position="343"/>
    </location>
</feature>
<dbReference type="GO" id="GO:0005886">
    <property type="term" value="C:plasma membrane"/>
    <property type="evidence" value="ECO:0007669"/>
    <property type="project" value="UniProtKB-SubCell"/>
</dbReference>
<dbReference type="CDD" id="cd06550">
    <property type="entry name" value="TM_ABC_iron-siderophores_like"/>
    <property type="match status" value="1"/>
</dbReference>
<dbReference type="InterPro" id="IPR037294">
    <property type="entry name" value="ABC_BtuC-like"/>
</dbReference>
<evidence type="ECO:0000256" key="8">
    <source>
        <dbReference type="SAM" id="MobiDB-lite"/>
    </source>
</evidence>
<keyword evidence="11" id="KW-1185">Reference proteome</keyword>
<feature type="transmembrane region" description="Helical" evidence="9">
    <location>
        <begin position="213"/>
        <end position="234"/>
    </location>
</feature>
<sequence length="350" mass="34822">MPPAPAPARPTPPPALPLRRRGPRPAVLATALGVLALVVVASLAIGTRQVPLDVVWAAFANPDASDADQLVVRELRVPRALIGVMAGAAFGAVAALLQGATRNPLADPGLLGINAGASLAVVAAITFLGVASPFGFVWFAFGGAALAAAIVFAIGSAGSGASPARLALTGAAVMATATPLISLLLIRDVGTLSQYRFWSVGSLSGRGIETVAALWPFLVAGLLLAAWLSGRLNLLSLGDDVARGLGVRIGTTRIVTAVAVVVLAGTATSLAGPIALLGLAVAHAARGLVGADYRWITAVAAVLGGAVLLAADVLGRVVVAPAELEAGIVAAIIGAPVLIALVRRRGGASW</sequence>